<dbReference type="OMA" id="EMVERTH"/>
<protein>
    <recommendedName>
        <fullName evidence="3">CARD domain-containing protein</fullName>
    </recommendedName>
</protein>
<dbReference type="PhylomeDB" id="A7SMP6"/>
<evidence type="ECO:0000313" key="4">
    <source>
        <dbReference type="EMBL" id="EDO35024.1"/>
    </source>
</evidence>
<organism evidence="4 5">
    <name type="scientific">Nematostella vectensis</name>
    <name type="common">Starlet sea anemone</name>
    <dbReference type="NCBI Taxonomy" id="45351"/>
    <lineage>
        <taxon>Eukaryota</taxon>
        <taxon>Metazoa</taxon>
        <taxon>Cnidaria</taxon>
        <taxon>Anthozoa</taxon>
        <taxon>Hexacorallia</taxon>
        <taxon>Actiniaria</taxon>
        <taxon>Edwardsiidae</taxon>
        <taxon>Nematostella</taxon>
    </lineage>
</organism>
<dbReference type="PROSITE" id="PS50209">
    <property type="entry name" value="CARD"/>
    <property type="match status" value="1"/>
</dbReference>
<feature type="coiled-coil region" evidence="1">
    <location>
        <begin position="314"/>
        <end position="366"/>
    </location>
</feature>
<evidence type="ECO:0000256" key="2">
    <source>
        <dbReference type="SAM" id="MobiDB-lite"/>
    </source>
</evidence>
<keyword evidence="5" id="KW-1185">Reference proteome</keyword>
<dbReference type="PANTHER" id="PTHR15034">
    <property type="entry name" value="DEATH DOMAIN-CONTAINING PROTEIN CRADD"/>
    <property type="match status" value="1"/>
</dbReference>
<feature type="compositionally biased region" description="Basic and acidic residues" evidence="2">
    <location>
        <begin position="598"/>
        <end position="611"/>
    </location>
</feature>
<dbReference type="Proteomes" id="UP000001593">
    <property type="component" value="Unassembled WGS sequence"/>
</dbReference>
<accession>A7SMP6</accession>
<dbReference type="InParanoid" id="A7SMP6"/>
<feature type="coiled-coil region" evidence="1">
    <location>
        <begin position="392"/>
        <end position="426"/>
    </location>
</feature>
<dbReference type="GO" id="GO:2001235">
    <property type="term" value="P:positive regulation of apoptotic signaling pathway"/>
    <property type="evidence" value="ECO:0000318"/>
    <property type="project" value="GO_Central"/>
</dbReference>
<dbReference type="EMBL" id="DS469711">
    <property type="protein sequence ID" value="EDO35024.1"/>
    <property type="molecule type" value="Genomic_DNA"/>
</dbReference>
<dbReference type="InterPro" id="IPR001315">
    <property type="entry name" value="CARD"/>
</dbReference>
<dbReference type="Pfam" id="PF00619">
    <property type="entry name" value="CARD"/>
    <property type="match status" value="1"/>
</dbReference>
<dbReference type="HOGENOM" id="CLU_372697_0_0_1"/>
<dbReference type="InterPro" id="IPR037939">
    <property type="entry name" value="CRADD"/>
</dbReference>
<sequence length="746" mass="84597">MENEEDSDFNLKIEESRFEIVKRLNLDRTSLLDYLRSKGIFDAGDCDLVLSEKTREHKAGKLLDILETKGNNAVLIFVDALQFQNPDLFEKITGKKANPGSLYNDMTLTLADCRYIPDVEILSGQLKQTISDFHDLAMRYHEVLKENQSLGKHLDQASTDLEAKHRRVGILEKQMIDTEAGVAEAHKNASQLSEAVTVQLRNLQQIICERNTFIIALQMKLLTAEEEAKQMRKVSEFEKQCRELQFVNQKLIAERDESGNQLNELKDWTEALKAKFDLVTDEYKQLQQSFVNAAADNCKLKENVEELKLHLSLNKIATADLKNWNDELEEGIKEYRKQRDFFSESRKEALQERDNAQKERDEAVQKYHDVIQTCDAMVTRQCEHTKHFEEKYDKALNELRPLQRKIAAAQLEIEELKSKLRVHDDREKAERMSCEHLNEVNTIKDRIDVTQLYESVSEASSPQGSPTGKLEGFSWADRRATTAIIDSVRKRVAGTQQTQVKVMSLDRALITKPDDTNPDLLQAGKMVFKSVPSYGTLQCMFGGSLGRNGLGSPAEGTTTQDTGNEHSLDSTSTNSSRNCHEEGASPRSEGSKSSGAENDCKVEEDKPEVSKPKSRPHLYSKSLSTSALLLNGNKVKHAVNDELLEEESSDLYDNDSTDIDNSFHWVRTDECGNPLVGSRSEGELRPEQGALGMTENELHAFYNNLIHKPLNFRQRAWAMKKKSTRRQSEPTIRVLHDNGTNLAKTS</sequence>
<dbReference type="CDD" id="cd01671">
    <property type="entry name" value="CARD"/>
    <property type="match status" value="1"/>
</dbReference>
<keyword evidence="1" id="KW-0175">Coiled coil</keyword>
<dbReference type="PANTHER" id="PTHR15034:SF5">
    <property type="entry name" value="DEATH DOMAIN-CONTAINING PROTEIN CRADD"/>
    <property type="match status" value="1"/>
</dbReference>
<dbReference type="GO" id="GO:0005737">
    <property type="term" value="C:cytoplasm"/>
    <property type="evidence" value="ECO:0000318"/>
    <property type="project" value="GO_Central"/>
</dbReference>
<evidence type="ECO:0000259" key="3">
    <source>
        <dbReference type="PROSITE" id="PS50209"/>
    </source>
</evidence>
<evidence type="ECO:0000313" key="5">
    <source>
        <dbReference type="Proteomes" id="UP000001593"/>
    </source>
</evidence>
<dbReference type="SUPFAM" id="SSF47986">
    <property type="entry name" value="DEATH domain"/>
    <property type="match status" value="1"/>
</dbReference>
<dbReference type="AlphaFoldDB" id="A7SMP6"/>
<feature type="region of interest" description="Disordered" evidence="2">
    <location>
        <begin position="550"/>
        <end position="618"/>
    </location>
</feature>
<dbReference type="GO" id="GO:0002020">
    <property type="term" value="F:protease binding"/>
    <property type="evidence" value="ECO:0007669"/>
    <property type="project" value="InterPro"/>
</dbReference>
<evidence type="ECO:0000256" key="1">
    <source>
        <dbReference type="SAM" id="Coils"/>
    </source>
</evidence>
<dbReference type="InterPro" id="IPR011029">
    <property type="entry name" value="DEATH-like_dom_sf"/>
</dbReference>
<name>A7SMP6_NEMVE</name>
<reference evidence="4 5" key="1">
    <citation type="journal article" date="2007" name="Science">
        <title>Sea anemone genome reveals ancestral eumetazoan gene repertoire and genomic organization.</title>
        <authorList>
            <person name="Putnam N.H."/>
            <person name="Srivastava M."/>
            <person name="Hellsten U."/>
            <person name="Dirks B."/>
            <person name="Chapman J."/>
            <person name="Salamov A."/>
            <person name="Terry A."/>
            <person name="Shapiro H."/>
            <person name="Lindquist E."/>
            <person name="Kapitonov V.V."/>
            <person name="Jurka J."/>
            <person name="Genikhovich G."/>
            <person name="Grigoriev I.V."/>
            <person name="Lucas S.M."/>
            <person name="Steele R.E."/>
            <person name="Finnerty J.R."/>
            <person name="Technau U."/>
            <person name="Martindale M.Q."/>
            <person name="Rokhsar D.S."/>
        </authorList>
    </citation>
    <scope>NUCLEOTIDE SEQUENCE [LARGE SCALE GENOMIC DNA]</scope>
    <source>
        <strain evidence="5">CH2 X CH6</strain>
    </source>
</reference>
<proteinExistence type="predicted"/>
<gene>
    <name evidence="4" type="ORF">NEMVEDRAFT_v1g214620</name>
</gene>
<dbReference type="Gene3D" id="1.10.533.10">
    <property type="entry name" value="Death Domain, Fas"/>
    <property type="match status" value="1"/>
</dbReference>
<dbReference type="eggNOG" id="ENOG502S00R">
    <property type="taxonomic scope" value="Eukaryota"/>
</dbReference>
<dbReference type="STRING" id="45351.A7SMP6"/>
<dbReference type="GO" id="GO:0070513">
    <property type="term" value="F:death domain binding"/>
    <property type="evidence" value="ECO:0007669"/>
    <property type="project" value="InterPro"/>
</dbReference>
<feature type="domain" description="CARD" evidence="3">
    <location>
        <begin position="13"/>
        <end position="96"/>
    </location>
</feature>